<evidence type="ECO:0000256" key="1">
    <source>
        <dbReference type="SAM" id="MobiDB-lite"/>
    </source>
</evidence>
<proteinExistence type="predicted"/>
<feature type="signal peptide" evidence="3">
    <location>
        <begin position="1"/>
        <end position="28"/>
    </location>
</feature>
<name>U6LRJ4_9EIME</name>
<evidence type="ECO:0000313" key="5">
    <source>
        <dbReference type="Proteomes" id="UP000030750"/>
    </source>
</evidence>
<evidence type="ECO:0000256" key="2">
    <source>
        <dbReference type="SAM" id="Phobius"/>
    </source>
</evidence>
<keyword evidence="5" id="KW-1185">Reference proteome</keyword>
<feature type="region of interest" description="Disordered" evidence="1">
    <location>
        <begin position="752"/>
        <end position="827"/>
    </location>
</feature>
<sequence length="827" mass="91234">MGATHQRRIHRETFGLLSLLGCITVCAAAAATGAVGNRSPETIIVSPRQGAVVSSAKPQDENVRFHPLSRFVSSLGHFESSVIRGRQTKLRKSQRMAVSGGLVAIAGLAVVFVVLQCARKALLPKLFGSLRKRALSNSGLEEQWIDNCGEKAEEEDSETEAAHSGPRQEEQPSQETGQSKALQALEDLRGLMTLGIQTVKHLDSERKAILIVLLLTLCTEELVLYGVFSTPGVELERQKTIDFILKQVRCALKTLDVGSQRANTLQRIEQNITLLEQFRSPPPESNQEELFVEASISACRISRCKEALQRLQFWVQSSVEIPSEVGEQTLKFLSYTRQAGKDRLKRNSATSAWLEAMQAKINYYGISEKIGRQKSSTSRLPLDREMRKLLSRYKRLEKRLSDSIIAALGHQPEQHLEQQRMQQEQRQQGDIQPLHEQGRHPSTQRSEDTIAPSSFLKPAGLPAILRTVLRAVPSHPSRSLPKVVQGTLPTRGTSLLNRPVFQSSSPNHPLPKLAPGWPKMPRQTKWQSPTDVFGVKSVLRPEAPVFTPRGTRYTEAHQHMPSTSSGAKDAWRPVPLSPGFPSSWKPASTSTGNLLRPVPLPRGFTSPHPTALRLRPPEVPPQPQREEVGPALPGLTPDFDNRTPLDSYWSLESPPGRPDSTPIRQRSEGSSRRFSRPSLQTPTPDIAESLLTLAYQFSGRQRRSTSELESPEPFWQPEGAGLQRGVSSETWDEMRRLNPILGLIADAFPTVETPSSAEAAQGRQGEDGLPRRSPLQAPASPDDSSTVSTGAASSIPVPRAPLDSDRKRQAYEHAAWSLRGDSGDGSK</sequence>
<evidence type="ECO:0008006" key="6">
    <source>
        <dbReference type="Google" id="ProtNLM"/>
    </source>
</evidence>
<feature type="compositionally biased region" description="Basic and acidic residues" evidence="1">
    <location>
        <begin position="802"/>
        <end position="811"/>
    </location>
</feature>
<keyword evidence="2" id="KW-1133">Transmembrane helix</keyword>
<feature type="transmembrane region" description="Helical" evidence="2">
    <location>
        <begin position="208"/>
        <end position="228"/>
    </location>
</feature>
<reference evidence="4" key="2">
    <citation type="submission" date="2013-10" db="EMBL/GenBank/DDBJ databases">
        <authorList>
            <person name="Aslett M."/>
        </authorList>
    </citation>
    <scope>NUCLEOTIDE SEQUENCE [LARGE SCALE GENOMIC DNA]</scope>
    <source>
        <strain evidence="4">Houghton</strain>
    </source>
</reference>
<feature type="transmembrane region" description="Helical" evidence="2">
    <location>
        <begin position="96"/>
        <end position="115"/>
    </location>
</feature>
<keyword evidence="2" id="KW-0472">Membrane</keyword>
<feature type="region of interest" description="Disordered" evidence="1">
    <location>
        <begin position="150"/>
        <end position="178"/>
    </location>
</feature>
<reference evidence="4" key="1">
    <citation type="submission" date="2013-10" db="EMBL/GenBank/DDBJ databases">
        <title>Genomic analysis of the causative agents of coccidiosis in chickens.</title>
        <authorList>
            <person name="Reid A.J."/>
            <person name="Blake D."/>
            <person name="Billington K."/>
            <person name="Browne H."/>
            <person name="Dunn M."/>
            <person name="Hung S."/>
            <person name="Kawahara F."/>
            <person name="Miranda-Saavedra D."/>
            <person name="Mourier T."/>
            <person name="Nagra H."/>
            <person name="Otto T.D."/>
            <person name="Rawlings N."/>
            <person name="Sanchez A."/>
            <person name="Sanders M."/>
            <person name="Subramaniam C."/>
            <person name="Tay Y."/>
            <person name="Dear P."/>
            <person name="Doerig C."/>
            <person name="Gruber A."/>
            <person name="Parkinson J."/>
            <person name="Shirley M."/>
            <person name="Wan K.L."/>
            <person name="Berriman M."/>
            <person name="Tomley F."/>
            <person name="Pain A."/>
        </authorList>
    </citation>
    <scope>NUCLEOTIDE SEQUENCE [LARGE SCALE GENOMIC DNA]</scope>
    <source>
        <strain evidence="4">Houghton</strain>
    </source>
</reference>
<dbReference type="OrthoDB" id="348235at2759"/>
<feature type="compositionally biased region" description="Polar residues" evidence="1">
    <location>
        <begin position="782"/>
        <end position="792"/>
    </location>
</feature>
<feature type="compositionally biased region" description="Low complexity" evidence="1">
    <location>
        <begin position="419"/>
        <end position="432"/>
    </location>
</feature>
<protein>
    <recommendedName>
        <fullName evidence="6">Transmembrane protein</fullName>
    </recommendedName>
</protein>
<feature type="chain" id="PRO_5004674404" description="Transmembrane protein" evidence="3">
    <location>
        <begin position="29"/>
        <end position="827"/>
    </location>
</feature>
<dbReference type="VEuPathDB" id="ToxoDB:EBH_0004960"/>
<feature type="region of interest" description="Disordered" evidence="1">
    <location>
        <begin position="582"/>
        <end position="685"/>
    </location>
</feature>
<dbReference type="AlphaFoldDB" id="U6LRJ4"/>
<evidence type="ECO:0000313" key="4">
    <source>
        <dbReference type="EMBL" id="CDJ52786.1"/>
    </source>
</evidence>
<accession>U6LRJ4</accession>
<dbReference type="Proteomes" id="UP000030750">
    <property type="component" value="Unassembled WGS sequence"/>
</dbReference>
<feature type="region of interest" description="Disordered" evidence="1">
    <location>
        <begin position="702"/>
        <end position="727"/>
    </location>
</feature>
<evidence type="ECO:0000256" key="3">
    <source>
        <dbReference type="SAM" id="SignalP"/>
    </source>
</evidence>
<dbReference type="EMBL" id="HG713193">
    <property type="protein sequence ID" value="CDJ52786.1"/>
    <property type="molecule type" value="Genomic_DNA"/>
</dbReference>
<organism evidence="4 5">
    <name type="scientific">Eimeria brunetti</name>
    <dbReference type="NCBI Taxonomy" id="51314"/>
    <lineage>
        <taxon>Eukaryota</taxon>
        <taxon>Sar</taxon>
        <taxon>Alveolata</taxon>
        <taxon>Apicomplexa</taxon>
        <taxon>Conoidasida</taxon>
        <taxon>Coccidia</taxon>
        <taxon>Eucoccidiorida</taxon>
        <taxon>Eimeriorina</taxon>
        <taxon>Eimeriidae</taxon>
        <taxon>Eimeria</taxon>
    </lineage>
</organism>
<keyword evidence="3" id="KW-0732">Signal</keyword>
<gene>
    <name evidence="4" type="ORF">EBH_0004960</name>
</gene>
<keyword evidence="2" id="KW-0812">Transmembrane</keyword>
<feature type="region of interest" description="Disordered" evidence="1">
    <location>
        <begin position="413"/>
        <end position="455"/>
    </location>
</feature>